<keyword evidence="4" id="KW-1185">Reference proteome</keyword>
<evidence type="ECO:0000313" key="3">
    <source>
        <dbReference type="EMBL" id="PAV21235.1"/>
    </source>
</evidence>
<dbReference type="OrthoDB" id="3162605at2759"/>
<evidence type="ECO:0000256" key="1">
    <source>
        <dbReference type="SAM" id="SignalP"/>
    </source>
</evidence>
<sequence>MGFLKVLPLYVLTLLAASFAEAAPIESRDLPSVISASTAKTYLSQLTVEAESNSPAYSRSEFKTWDTISGTCNTRETVLKRDGKTITDSSKLDIDHIVPLKEAWISGARSWTDAQREAFANDLTRPQLLAVDASSNRSKGDKDIAGWVPPLNSFWIRRRNLQSRVTWPIVDGVG</sequence>
<protein>
    <recommendedName>
        <fullName evidence="2">GmrSD restriction endonucleases C-terminal domain-containing protein</fullName>
    </recommendedName>
</protein>
<dbReference type="AlphaFoldDB" id="A0A286UP42"/>
<proteinExistence type="predicted"/>
<feature type="domain" description="GmrSD restriction endonucleases C-terminal" evidence="2">
    <location>
        <begin position="84"/>
        <end position="143"/>
    </location>
</feature>
<organism evidence="3 4">
    <name type="scientific">Pyrrhoderma noxium</name>
    <dbReference type="NCBI Taxonomy" id="2282107"/>
    <lineage>
        <taxon>Eukaryota</taxon>
        <taxon>Fungi</taxon>
        <taxon>Dikarya</taxon>
        <taxon>Basidiomycota</taxon>
        <taxon>Agaricomycotina</taxon>
        <taxon>Agaricomycetes</taxon>
        <taxon>Hymenochaetales</taxon>
        <taxon>Hymenochaetaceae</taxon>
        <taxon>Pyrrhoderma</taxon>
    </lineage>
</organism>
<gene>
    <name evidence="3" type="ORF">PNOK_0386200</name>
</gene>
<dbReference type="InterPro" id="IPR011089">
    <property type="entry name" value="GmrSD_C"/>
</dbReference>
<dbReference type="PANTHER" id="PTHR24094:SF15">
    <property type="entry name" value="AMP-DEPENDENT SYNTHETASE_LIGASE DOMAIN-CONTAINING PROTEIN-RELATED"/>
    <property type="match status" value="1"/>
</dbReference>
<name>A0A286UP42_9AGAM</name>
<feature type="signal peptide" evidence="1">
    <location>
        <begin position="1"/>
        <end position="22"/>
    </location>
</feature>
<reference evidence="3 4" key="1">
    <citation type="journal article" date="2017" name="Mol. Ecol.">
        <title>Comparative and population genomic landscape of Phellinus noxius: A hypervariable fungus causing root rot in trees.</title>
        <authorList>
            <person name="Chung C.L."/>
            <person name="Lee T.J."/>
            <person name="Akiba M."/>
            <person name="Lee H.H."/>
            <person name="Kuo T.H."/>
            <person name="Liu D."/>
            <person name="Ke H.M."/>
            <person name="Yokoi T."/>
            <person name="Roa M.B."/>
            <person name="Lu M.J."/>
            <person name="Chang Y.Y."/>
            <person name="Ann P.J."/>
            <person name="Tsai J.N."/>
            <person name="Chen C.Y."/>
            <person name="Tzean S.S."/>
            <person name="Ota Y."/>
            <person name="Hattori T."/>
            <person name="Sahashi N."/>
            <person name="Liou R.F."/>
            <person name="Kikuchi T."/>
            <person name="Tsai I.J."/>
        </authorList>
    </citation>
    <scope>NUCLEOTIDE SEQUENCE [LARGE SCALE GENOMIC DNA]</scope>
    <source>
        <strain evidence="3 4">FFPRI411160</strain>
    </source>
</reference>
<dbReference type="InParanoid" id="A0A286UP42"/>
<feature type="chain" id="PRO_5013541150" description="GmrSD restriction endonucleases C-terminal domain-containing protein" evidence="1">
    <location>
        <begin position="23"/>
        <end position="174"/>
    </location>
</feature>
<evidence type="ECO:0000259" key="2">
    <source>
        <dbReference type="Pfam" id="PF07510"/>
    </source>
</evidence>
<dbReference type="PANTHER" id="PTHR24094">
    <property type="entry name" value="SECRETED PROTEIN"/>
    <property type="match status" value="1"/>
</dbReference>
<accession>A0A286UP42</accession>
<comment type="caution">
    <text evidence="3">The sequence shown here is derived from an EMBL/GenBank/DDBJ whole genome shotgun (WGS) entry which is preliminary data.</text>
</comment>
<dbReference type="Pfam" id="PF07510">
    <property type="entry name" value="GmrSD_C"/>
    <property type="match status" value="1"/>
</dbReference>
<dbReference type="STRING" id="2282107.A0A286UP42"/>
<dbReference type="EMBL" id="NBII01000003">
    <property type="protein sequence ID" value="PAV21235.1"/>
    <property type="molecule type" value="Genomic_DNA"/>
</dbReference>
<keyword evidence="1" id="KW-0732">Signal</keyword>
<evidence type="ECO:0000313" key="4">
    <source>
        <dbReference type="Proteomes" id="UP000217199"/>
    </source>
</evidence>
<dbReference type="Proteomes" id="UP000217199">
    <property type="component" value="Unassembled WGS sequence"/>
</dbReference>